<keyword evidence="3" id="KW-1185">Reference proteome</keyword>
<dbReference type="OrthoDB" id="1145132at2"/>
<keyword evidence="1" id="KW-1133">Transmembrane helix</keyword>
<evidence type="ECO:0000313" key="2">
    <source>
        <dbReference type="EMBL" id="CCH70871.1"/>
    </source>
</evidence>
<evidence type="ECO:0000256" key="1">
    <source>
        <dbReference type="SAM" id="Phobius"/>
    </source>
</evidence>
<feature type="transmembrane region" description="Helical" evidence="1">
    <location>
        <begin position="6"/>
        <end position="24"/>
    </location>
</feature>
<proteinExistence type="predicted"/>
<keyword evidence="1" id="KW-0472">Membrane</keyword>
<feature type="transmembrane region" description="Helical" evidence="1">
    <location>
        <begin position="31"/>
        <end position="49"/>
    </location>
</feature>
<accession>N0E4N8</accession>
<dbReference type="Proteomes" id="UP000013167">
    <property type="component" value="Unassembled WGS sequence"/>
</dbReference>
<protein>
    <submittedName>
        <fullName evidence="2">Integral membrane protein</fullName>
    </submittedName>
</protein>
<feature type="transmembrane region" description="Helical" evidence="1">
    <location>
        <begin position="194"/>
        <end position="216"/>
    </location>
</feature>
<organism evidence="2 3">
    <name type="scientific">Phycicoccus elongatus Lp2</name>
    <dbReference type="NCBI Taxonomy" id="1193181"/>
    <lineage>
        <taxon>Bacteria</taxon>
        <taxon>Bacillati</taxon>
        <taxon>Actinomycetota</taxon>
        <taxon>Actinomycetes</taxon>
        <taxon>Micrococcales</taxon>
        <taxon>Intrasporangiaceae</taxon>
        <taxon>Phycicoccus</taxon>
    </lineage>
</organism>
<dbReference type="HOGENOM" id="CLU_015114_6_0_11"/>
<dbReference type="AlphaFoldDB" id="N0E4N8"/>
<dbReference type="EMBL" id="CAIZ01000140">
    <property type="protein sequence ID" value="CCH70871.1"/>
    <property type="molecule type" value="Genomic_DNA"/>
</dbReference>
<feature type="transmembrane region" description="Helical" evidence="1">
    <location>
        <begin position="222"/>
        <end position="244"/>
    </location>
</feature>
<reference evidence="2 3" key="1">
    <citation type="journal article" date="2013" name="ISME J.">
        <title>A metabolic model for members of the genus Tetrasphaera involved in enhanced biological phosphorus removal.</title>
        <authorList>
            <person name="Kristiansen R."/>
            <person name="Nguyen H.T.T."/>
            <person name="Saunders A.M."/>
            <person name="Nielsen J.L."/>
            <person name="Wimmer R."/>
            <person name="Le V.Q."/>
            <person name="McIlroy S.J."/>
            <person name="Petrovski S."/>
            <person name="Seviour R.J."/>
            <person name="Calteau A."/>
            <person name="Nielsen K.L."/>
            <person name="Nielsen P.H."/>
        </authorList>
    </citation>
    <scope>NUCLEOTIDE SEQUENCE [LARGE SCALE GENOMIC DNA]</scope>
    <source>
        <strain evidence="2 3">Lp2</strain>
    </source>
</reference>
<feature type="transmembrane region" description="Helical" evidence="1">
    <location>
        <begin position="61"/>
        <end position="82"/>
    </location>
</feature>
<name>N0E4N8_9MICO</name>
<evidence type="ECO:0000313" key="3">
    <source>
        <dbReference type="Proteomes" id="UP000013167"/>
    </source>
</evidence>
<comment type="caution">
    <text evidence="2">The sequence shown here is derived from an EMBL/GenBank/DDBJ whole genome shotgun (WGS) entry which is preliminary data.</text>
</comment>
<keyword evidence="1" id="KW-0812">Transmembrane</keyword>
<feature type="transmembrane region" description="Helical" evidence="1">
    <location>
        <begin position="251"/>
        <end position="270"/>
    </location>
</feature>
<sequence length="272" mass="27025">MWTAAFWGLFAGAALLLGAGIALVTRVPTKVVGIVMGFGAGVLFSAVAFELTAEAIEGAGLVVVVAALLIGALVYLAGDWAVANAGAYRRKSPLHGGTHVAMHRFLHLRSVHAQDRAIQQALTTAPKVATPAAGALVIGALLDGIPESAAIGISLLDGKGIGLPFVAAVFLSNIPEGMAASAGLRASGRSVKSILALWLAVAVVAAFAAGLGYAVLGAAGPALLGGIQGFAAGAVLAMLATTMLPEAVDHAGRWVGLVTVLGFAAAVLLGEL</sequence>
<gene>
    <name evidence="2" type="ORF">BN10_690005</name>
</gene>
<dbReference type="RefSeq" id="WP_010850714.1">
    <property type="nucleotide sequence ID" value="NZ_HF570956.1"/>
</dbReference>
<dbReference type="STRING" id="1193181.BN10_690005"/>
<dbReference type="eggNOG" id="COG0428">
    <property type="taxonomic scope" value="Bacteria"/>
</dbReference>